<evidence type="ECO:0000256" key="1">
    <source>
        <dbReference type="ARBA" id="ARBA00004191"/>
    </source>
</evidence>
<evidence type="ECO:0000256" key="6">
    <source>
        <dbReference type="SAM" id="MobiDB-lite"/>
    </source>
</evidence>
<evidence type="ECO:0000313" key="8">
    <source>
        <dbReference type="Proteomes" id="UP000005801"/>
    </source>
</evidence>
<keyword evidence="4" id="KW-0732">Signal</keyword>
<comment type="subcellular location">
    <subcellularLocation>
        <location evidence="1">Secreted</location>
        <location evidence="1">Cell wall</location>
    </subcellularLocation>
</comment>
<feature type="region of interest" description="Disordered" evidence="6">
    <location>
        <begin position="20"/>
        <end position="87"/>
    </location>
</feature>
<evidence type="ECO:0000313" key="7">
    <source>
        <dbReference type="EMBL" id="EDM79145.1"/>
    </source>
</evidence>
<keyword evidence="5" id="KW-0325">Glycoprotein</keyword>
<dbReference type="GO" id="GO:0030313">
    <property type="term" value="C:cell envelope"/>
    <property type="evidence" value="ECO:0007669"/>
    <property type="project" value="UniProtKB-SubCell"/>
</dbReference>
<dbReference type="EMBL" id="ABCS01000022">
    <property type="protein sequence ID" value="EDM79145.1"/>
    <property type="molecule type" value="Genomic_DNA"/>
</dbReference>
<dbReference type="InterPro" id="IPR032675">
    <property type="entry name" value="LRR_dom_sf"/>
</dbReference>
<dbReference type="InterPro" id="IPR036941">
    <property type="entry name" value="Rcpt_L-dom_sf"/>
</dbReference>
<dbReference type="SUPFAM" id="SSF52058">
    <property type="entry name" value="L domain-like"/>
    <property type="match status" value="2"/>
</dbReference>
<dbReference type="PANTHER" id="PTHR31018">
    <property type="entry name" value="SPORULATION-SPECIFIC PROTEIN-RELATED"/>
    <property type="match status" value="1"/>
</dbReference>
<keyword evidence="2" id="KW-0134">Cell wall</keyword>
<reference evidence="7 8" key="1">
    <citation type="submission" date="2007-06" db="EMBL/GenBank/DDBJ databases">
        <authorList>
            <person name="Shimkets L."/>
            <person name="Ferriera S."/>
            <person name="Johnson J."/>
            <person name="Kravitz S."/>
            <person name="Beeson K."/>
            <person name="Sutton G."/>
            <person name="Rogers Y.-H."/>
            <person name="Friedman R."/>
            <person name="Frazier M."/>
            <person name="Venter J.C."/>
        </authorList>
    </citation>
    <scope>NUCLEOTIDE SEQUENCE [LARGE SCALE GENOMIC DNA]</scope>
    <source>
        <strain evidence="7 8">SIR-1</strain>
    </source>
</reference>
<evidence type="ECO:0000256" key="5">
    <source>
        <dbReference type="ARBA" id="ARBA00023180"/>
    </source>
</evidence>
<accession>A6G4M5</accession>
<dbReference type="OrthoDB" id="9765957at2"/>
<gene>
    <name evidence="7" type="ORF">PPSIR1_27303</name>
</gene>
<feature type="compositionally biased region" description="Acidic residues" evidence="6">
    <location>
        <begin position="46"/>
        <end position="69"/>
    </location>
</feature>
<keyword evidence="8" id="KW-1185">Reference proteome</keyword>
<keyword evidence="3" id="KW-0964">Secreted</keyword>
<dbReference type="PROSITE" id="PS51257">
    <property type="entry name" value="PROKAR_LIPOPROTEIN"/>
    <property type="match status" value="1"/>
</dbReference>
<name>A6G4M5_9BACT</name>
<dbReference type="eggNOG" id="COG4886">
    <property type="taxonomic scope" value="Bacteria"/>
</dbReference>
<dbReference type="AlphaFoldDB" id="A6G4M5"/>
<feature type="compositionally biased region" description="Acidic residues" evidence="6">
    <location>
        <begin position="26"/>
        <end position="35"/>
    </location>
</feature>
<dbReference type="Gene3D" id="3.80.20.20">
    <property type="entry name" value="Receptor L-domain"/>
    <property type="match status" value="1"/>
</dbReference>
<dbReference type="STRING" id="391625.PPSIR1_27303"/>
<feature type="compositionally biased region" description="Low complexity" evidence="6">
    <location>
        <begin position="36"/>
        <end position="45"/>
    </location>
</feature>
<organism evidence="7 8">
    <name type="scientific">Plesiocystis pacifica SIR-1</name>
    <dbReference type="NCBI Taxonomy" id="391625"/>
    <lineage>
        <taxon>Bacteria</taxon>
        <taxon>Pseudomonadati</taxon>
        <taxon>Myxococcota</taxon>
        <taxon>Polyangia</taxon>
        <taxon>Nannocystales</taxon>
        <taxon>Nannocystaceae</taxon>
        <taxon>Plesiocystis</taxon>
    </lineage>
</organism>
<evidence type="ECO:0000256" key="3">
    <source>
        <dbReference type="ARBA" id="ARBA00022525"/>
    </source>
</evidence>
<dbReference type="Gene3D" id="3.80.10.10">
    <property type="entry name" value="Ribonuclease Inhibitor"/>
    <property type="match status" value="1"/>
</dbReference>
<dbReference type="RefSeq" id="WP_006971674.1">
    <property type="nucleotide sequence ID" value="NZ_ABCS01000022.1"/>
</dbReference>
<proteinExistence type="predicted"/>
<sequence>MHLRPSVFASVAITLAACGRPAIDPGQDEGADEVGTETGSGSTDTESTDGESTESTDSETTESTDEGSESTDTGPPPCPEIHDGNFTLSGSVSAAQLEAASCLVEITGDLHIEGTELTELDAFASLERVGQRLTIIHNTGLTTLSGLDALEEVRDRVQVSGNAGLESLAGLGGLRRLHGLTVSNNPDLLSLEGVQGEWELHAWGGGIQSTIFVAGNDALTSVDGLGGITSVSSELPVRVVLLNNEVLGGDLTGLSAFAALPDDTLGLSLQNSPIDSVEGLEALVHARYLWILGLAGDYVDLSGLDNLERVSAELTIGYCQGPTEVDPDGYDPQNLAHIQSLAGLEQLTEVANLDIWGNLALTDISALAKLETVGDLDIEANPLLPQAQVDAIVAGIPNLGSASTNFNGAGNEPSCGFIPW</sequence>
<evidence type="ECO:0000256" key="4">
    <source>
        <dbReference type="ARBA" id="ARBA00022729"/>
    </source>
</evidence>
<dbReference type="InterPro" id="IPR051648">
    <property type="entry name" value="CWI-Assembly_Regulator"/>
</dbReference>
<protein>
    <submittedName>
        <fullName evidence="7">Uncharacterized protein</fullName>
    </submittedName>
</protein>
<dbReference type="Proteomes" id="UP000005801">
    <property type="component" value="Unassembled WGS sequence"/>
</dbReference>
<dbReference type="PANTHER" id="PTHR31018:SF3">
    <property type="entry name" value="RECEPTOR PROTEIN-TYROSINE KINASE"/>
    <property type="match status" value="1"/>
</dbReference>
<evidence type="ECO:0000256" key="2">
    <source>
        <dbReference type="ARBA" id="ARBA00022512"/>
    </source>
</evidence>
<comment type="caution">
    <text evidence="7">The sequence shown here is derived from an EMBL/GenBank/DDBJ whole genome shotgun (WGS) entry which is preliminary data.</text>
</comment>